<protein>
    <submittedName>
        <fullName evidence="2">Cilia- and flagella-associated protein 73</fullName>
    </submittedName>
</protein>
<gene>
    <name evidence="2" type="primary">CCDC42B</name>
    <name evidence="2" type="ORF">Ciccas_011451</name>
</gene>
<dbReference type="EMBL" id="JBJKFK010003354">
    <property type="protein sequence ID" value="KAL3309986.1"/>
    <property type="molecule type" value="Genomic_DNA"/>
</dbReference>
<dbReference type="AlphaFoldDB" id="A0ABD2PU49"/>
<keyword evidence="2" id="KW-0966">Cell projection</keyword>
<keyword evidence="2" id="KW-0969">Cilium</keyword>
<evidence type="ECO:0000313" key="3">
    <source>
        <dbReference type="Proteomes" id="UP001626550"/>
    </source>
</evidence>
<keyword evidence="2" id="KW-0282">Flagellum</keyword>
<evidence type="ECO:0000259" key="1">
    <source>
        <dbReference type="Pfam" id="PF13863"/>
    </source>
</evidence>
<feature type="non-terminal residue" evidence="2">
    <location>
        <position position="70"/>
    </location>
</feature>
<comment type="caution">
    <text evidence="2">The sequence shown here is derived from an EMBL/GenBank/DDBJ whole genome shotgun (WGS) entry which is preliminary data.</text>
</comment>
<reference evidence="2 3" key="1">
    <citation type="submission" date="2024-11" db="EMBL/GenBank/DDBJ databases">
        <title>Adaptive evolution of stress response genes in parasites aligns with host niche diversity.</title>
        <authorList>
            <person name="Hahn C."/>
            <person name="Resl P."/>
        </authorList>
    </citation>
    <scope>NUCLEOTIDE SEQUENCE [LARGE SCALE GENOMIC DNA]</scope>
    <source>
        <strain evidence="2">EGGRZ-B1_66</strain>
        <tissue evidence="2">Body</tissue>
    </source>
</reference>
<sequence length="70" mass="8309">MKIETLNYRAKELEKKEIQFKEQFANFDKFIQDNDAKKARAVKKFKDDSALIEKHKETLEGLKEQFSVLS</sequence>
<keyword evidence="3" id="KW-1185">Reference proteome</keyword>
<dbReference type="InterPro" id="IPR025252">
    <property type="entry name" value="DUF4200"/>
</dbReference>
<name>A0ABD2PU49_9PLAT</name>
<proteinExistence type="predicted"/>
<evidence type="ECO:0000313" key="2">
    <source>
        <dbReference type="EMBL" id="KAL3309986.1"/>
    </source>
</evidence>
<accession>A0ABD2PU49</accession>
<dbReference type="Proteomes" id="UP001626550">
    <property type="component" value="Unassembled WGS sequence"/>
</dbReference>
<dbReference type="Pfam" id="PF13863">
    <property type="entry name" value="DUF4200"/>
    <property type="match status" value="1"/>
</dbReference>
<organism evidence="2 3">
    <name type="scientific">Cichlidogyrus casuarinus</name>
    <dbReference type="NCBI Taxonomy" id="1844966"/>
    <lineage>
        <taxon>Eukaryota</taxon>
        <taxon>Metazoa</taxon>
        <taxon>Spiralia</taxon>
        <taxon>Lophotrochozoa</taxon>
        <taxon>Platyhelminthes</taxon>
        <taxon>Monogenea</taxon>
        <taxon>Monopisthocotylea</taxon>
        <taxon>Dactylogyridea</taxon>
        <taxon>Ancyrocephalidae</taxon>
        <taxon>Cichlidogyrus</taxon>
    </lineage>
</organism>
<feature type="domain" description="DUF4200" evidence="1">
    <location>
        <begin position="4"/>
        <end position="69"/>
    </location>
</feature>